<dbReference type="Proteomes" id="UP000054845">
    <property type="component" value="Unassembled WGS sequence"/>
</dbReference>
<proteinExistence type="predicted"/>
<evidence type="ECO:0000313" key="2">
    <source>
        <dbReference type="EMBL" id="CEH14012.1"/>
    </source>
</evidence>
<dbReference type="EMBL" id="CCYA01000238">
    <property type="protein sequence ID" value="CEH14012.1"/>
    <property type="molecule type" value="Genomic_DNA"/>
</dbReference>
<accession>A0A0P1BDU9</accession>
<dbReference type="AlphaFoldDB" id="A0A0P1BDU9"/>
<feature type="region of interest" description="Disordered" evidence="1">
    <location>
        <begin position="44"/>
        <end position="68"/>
    </location>
</feature>
<keyword evidence="3" id="KW-1185">Reference proteome</keyword>
<reference evidence="2 3" key="1">
    <citation type="submission" date="2014-09" db="EMBL/GenBank/DDBJ databases">
        <authorList>
            <person name="Magalhaes I.L.F."/>
            <person name="Oliveira U."/>
            <person name="Santos F.R."/>
            <person name="Vidigal T.H.D.A."/>
            <person name="Brescovit A.D."/>
            <person name="Santos A.J."/>
        </authorList>
    </citation>
    <scope>NUCLEOTIDE SEQUENCE [LARGE SCALE GENOMIC DNA]</scope>
</reference>
<organism evidence="2 3">
    <name type="scientific">Ceraceosorus bombacis</name>
    <dbReference type="NCBI Taxonomy" id="401625"/>
    <lineage>
        <taxon>Eukaryota</taxon>
        <taxon>Fungi</taxon>
        <taxon>Dikarya</taxon>
        <taxon>Basidiomycota</taxon>
        <taxon>Ustilaginomycotina</taxon>
        <taxon>Exobasidiomycetes</taxon>
        <taxon>Ceraceosorales</taxon>
        <taxon>Ceraceosoraceae</taxon>
        <taxon>Ceraceosorus</taxon>
    </lineage>
</organism>
<evidence type="ECO:0000313" key="3">
    <source>
        <dbReference type="Proteomes" id="UP000054845"/>
    </source>
</evidence>
<protein>
    <submittedName>
        <fullName evidence="2">Uncharacterized protein</fullName>
    </submittedName>
</protein>
<sequence length="68" mass="7291">MASGDQTGRCEPMPGMHILSQPGHAVRIADPRFDIQSLSISATVSLSPVAETRTRRLRPAPPSASHNE</sequence>
<evidence type="ECO:0000256" key="1">
    <source>
        <dbReference type="SAM" id="MobiDB-lite"/>
    </source>
</evidence>
<name>A0A0P1BDU9_9BASI</name>